<dbReference type="EMBL" id="BSOB01000054">
    <property type="protein sequence ID" value="GLQ95090.1"/>
    <property type="molecule type" value="Genomic_DNA"/>
</dbReference>
<evidence type="ECO:0000313" key="2">
    <source>
        <dbReference type="Proteomes" id="UP001156670"/>
    </source>
</evidence>
<gene>
    <name evidence="1" type="ORF">GCM10007901_40440</name>
</gene>
<evidence type="ECO:0000313" key="1">
    <source>
        <dbReference type="EMBL" id="GLQ95090.1"/>
    </source>
</evidence>
<organism evidence="1 2">
    <name type="scientific">Dyella acidisoli</name>
    <dbReference type="NCBI Taxonomy" id="1867834"/>
    <lineage>
        <taxon>Bacteria</taxon>
        <taxon>Pseudomonadati</taxon>
        <taxon>Pseudomonadota</taxon>
        <taxon>Gammaproteobacteria</taxon>
        <taxon>Lysobacterales</taxon>
        <taxon>Rhodanobacteraceae</taxon>
        <taxon>Dyella</taxon>
    </lineage>
</organism>
<proteinExistence type="predicted"/>
<sequence length="115" mass="12834">MRVPVKGVFALRGHPLLKESDGPYQGWLVFENVIDSNRTVTEYIGESRATKNFKEPYDIKDGPFLPQATGSATAEFAFEGLQIEPRAWIDNWIVRAGSFELVIDSGEPVESFDLG</sequence>
<accession>A0ABQ5XT71</accession>
<reference evidence="2" key="1">
    <citation type="journal article" date="2019" name="Int. J. Syst. Evol. Microbiol.">
        <title>The Global Catalogue of Microorganisms (GCM) 10K type strain sequencing project: providing services to taxonomists for standard genome sequencing and annotation.</title>
        <authorList>
            <consortium name="The Broad Institute Genomics Platform"/>
            <consortium name="The Broad Institute Genome Sequencing Center for Infectious Disease"/>
            <person name="Wu L."/>
            <person name="Ma J."/>
        </authorList>
    </citation>
    <scope>NUCLEOTIDE SEQUENCE [LARGE SCALE GENOMIC DNA]</scope>
    <source>
        <strain evidence="2">NBRC 111980</strain>
    </source>
</reference>
<keyword evidence="2" id="KW-1185">Reference proteome</keyword>
<comment type="caution">
    <text evidence="1">The sequence shown here is derived from an EMBL/GenBank/DDBJ whole genome shotgun (WGS) entry which is preliminary data.</text>
</comment>
<name>A0ABQ5XT71_9GAMM</name>
<protein>
    <submittedName>
        <fullName evidence="1">Uncharacterized protein</fullName>
    </submittedName>
</protein>
<dbReference type="Proteomes" id="UP001156670">
    <property type="component" value="Unassembled WGS sequence"/>
</dbReference>
<dbReference type="RefSeq" id="WP_284322777.1">
    <property type="nucleotide sequence ID" value="NZ_BSOB01000054.1"/>
</dbReference>